<sequence>MITEPNHLQHKDIQKHGLNVSKLEEATFEALGSFFGDVENPNNAKKKPYLREIFKVARYEERYKNGEIDAEYEAMVMADDKVPDNYQSDDEEDDVPKDDDDADQNPAPVTDPNPKAADHGLLVAPSSEPSPAGNLQGGPFLGDLPSAAVSVCLTI</sequence>
<evidence type="ECO:0000313" key="2">
    <source>
        <dbReference type="EMBL" id="KKY33834.1"/>
    </source>
</evidence>
<dbReference type="EMBL" id="LCUC01000226">
    <property type="protein sequence ID" value="KKY33834.1"/>
    <property type="molecule type" value="Genomic_DNA"/>
</dbReference>
<proteinExistence type="predicted"/>
<reference evidence="2 3" key="2">
    <citation type="submission" date="2015-05" db="EMBL/GenBank/DDBJ databases">
        <authorList>
            <person name="Morales-Cruz A."/>
            <person name="Amrine K.C."/>
            <person name="Cantu D."/>
        </authorList>
    </citation>
    <scope>NUCLEOTIDE SEQUENCE [LARGE SCALE GENOMIC DNA]</scope>
    <source>
        <strain evidence="2">DA912</strain>
    </source>
</reference>
<reference evidence="2 3" key="1">
    <citation type="submission" date="2015-05" db="EMBL/GenBank/DDBJ databases">
        <title>Distinctive expansion of gene families associated with plant cell wall degradation and secondary metabolism in the genomes of grapevine trunk pathogens.</title>
        <authorList>
            <person name="Lawrence D.P."/>
            <person name="Travadon R."/>
            <person name="Rolshausen P.E."/>
            <person name="Baumgartner K."/>
        </authorList>
    </citation>
    <scope>NUCLEOTIDE SEQUENCE [LARGE SCALE GENOMIC DNA]</scope>
    <source>
        <strain evidence="2">DA912</strain>
    </source>
</reference>
<evidence type="ECO:0000313" key="3">
    <source>
        <dbReference type="Proteomes" id="UP000034680"/>
    </source>
</evidence>
<feature type="compositionally biased region" description="Acidic residues" evidence="1">
    <location>
        <begin position="87"/>
        <end position="103"/>
    </location>
</feature>
<comment type="caution">
    <text evidence="2">The sequence shown here is derived from an EMBL/GenBank/DDBJ whole genome shotgun (WGS) entry which is preliminary data.</text>
</comment>
<accession>A0A0G2FIC9</accession>
<protein>
    <submittedName>
        <fullName evidence="2">Putative ydr124wp-like protein</fullName>
    </submittedName>
</protein>
<dbReference type="AlphaFoldDB" id="A0A0G2FIC9"/>
<evidence type="ECO:0000256" key="1">
    <source>
        <dbReference type="SAM" id="MobiDB-lite"/>
    </source>
</evidence>
<gene>
    <name evidence="2" type="ORF">UCDDA912_g06213</name>
</gene>
<keyword evidence="3" id="KW-1185">Reference proteome</keyword>
<feature type="region of interest" description="Disordered" evidence="1">
    <location>
        <begin position="75"/>
        <end position="142"/>
    </location>
</feature>
<organism evidence="2 3">
    <name type="scientific">Diaporthe ampelina</name>
    <dbReference type="NCBI Taxonomy" id="1214573"/>
    <lineage>
        <taxon>Eukaryota</taxon>
        <taxon>Fungi</taxon>
        <taxon>Dikarya</taxon>
        <taxon>Ascomycota</taxon>
        <taxon>Pezizomycotina</taxon>
        <taxon>Sordariomycetes</taxon>
        <taxon>Sordariomycetidae</taxon>
        <taxon>Diaporthales</taxon>
        <taxon>Diaporthaceae</taxon>
        <taxon>Diaporthe</taxon>
    </lineage>
</organism>
<dbReference type="Proteomes" id="UP000034680">
    <property type="component" value="Unassembled WGS sequence"/>
</dbReference>
<dbReference type="OrthoDB" id="5338458at2759"/>
<dbReference type="STRING" id="1214573.A0A0G2FIC9"/>
<name>A0A0G2FIC9_9PEZI</name>